<gene>
    <name evidence="2" type="ORF">MM415A00321_0028</name>
    <name evidence="1" type="ORF">MM415B00326_0014</name>
</gene>
<dbReference type="AlphaFoldDB" id="A0A6M3KNZ4"/>
<name>A0A6M3KNZ4_9ZZZZ</name>
<proteinExistence type="predicted"/>
<reference evidence="2" key="1">
    <citation type="submission" date="2020-03" db="EMBL/GenBank/DDBJ databases">
        <title>The deep terrestrial virosphere.</title>
        <authorList>
            <person name="Holmfeldt K."/>
            <person name="Nilsson E."/>
            <person name="Simone D."/>
            <person name="Lopez-Fernandez M."/>
            <person name="Wu X."/>
            <person name="de Brujin I."/>
            <person name="Lundin D."/>
            <person name="Andersson A."/>
            <person name="Bertilsson S."/>
            <person name="Dopson M."/>
        </authorList>
    </citation>
    <scope>NUCLEOTIDE SEQUENCE</scope>
    <source>
        <strain evidence="2">MM415A00321</strain>
        <strain evidence="1">MM415B00326</strain>
    </source>
</reference>
<evidence type="ECO:0000313" key="2">
    <source>
        <dbReference type="EMBL" id="QJA83048.1"/>
    </source>
</evidence>
<dbReference type="EMBL" id="MT141561">
    <property type="protein sequence ID" value="QJA66814.1"/>
    <property type="molecule type" value="Genomic_DNA"/>
</dbReference>
<accession>A0A6M3KNZ4</accession>
<dbReference type="EMBL" id="MT142502">
    <property type="protein sequence ID" value="QJA83048.1"/>
    <property type="molecule type" value="Genomic_DNA"/>
</dbReference>
<evidence type="ECO:0000313" key="1">
    <source>
        <dbReference type="EMBL" id="QJA66814.1"/>
    </source>
</evidence>
<protein>
    <submittedName>
        <fullName evidence="2">Uncharacterized protein</fullName>
    </submittedName>
</protein>
<sequence length="232" mass="27403">MNEKELIEKLKDKSYVRAFGLMTPEEQECLRKVGIRKCVIYSVQDEWRTIDIDGISYDTTRTYALVSNYQPEPEYNEKKLIERLKDNKAHIIFADMSRDDQSCIRTAHSKDKVQYLSDIMSWENKALFCELKNTGIYRLEPDYQPEPEYVDLEIVKAFNWLGVWRIGSKLEDVLPHDFTHLHCLPSLPNFEGFHQVDDEEEDDFTSEDDFTYIECVATEISEGKKVYARFRK</sequence>
<organism evidence="2">
    <name type="scientific">viral metagenome</name>
    <dbReference type="NCBI Taxonomy" id="1070528"/>
    <lineage>
        <taxon>unclassified sequences</taxon>
        <taxon>metagenomes</taxon>
        <taxon>organismal metagenomes</taxon>
    </lineage>
</organism>